<dbReference type="Pfam" id="PF23326">
    <property type="entry name" value="UBL_UBAC1"/>
    <property type="match status" value="1"/>
</dbReference>
<protein>
    <recommendedName>
        <fullName evidence="2">UBA domain-containing protein</fullName>
    </recommendedName>
</protein>
<dbReference type="AlphaFoldDB" id="A0AAD8E6I7"/>
<organism evidence="3 4">
    <name type="scientific">Diploptera punctata</name>
    <name type="common">Pacific beetle cockroach</name>
    <dbReference type="NCBI Taxonomy" id="6984"/>
    <lineage>
        <taxon>Eukaryota</taxon>
        <taxon>Metazoa</taxon>
        <taxon>Ecdysozoa</taxon>
        <taxon>Arthropoda</taxon>
        <taxon>Hexapoda</taxon>
        <taxon>Insecta</taxon>
        <taxon>Pterygota</taxon>
        <taxon>Neoptera</taxon>
        <taxon>Polyneoptera</taxon>
        <taxon>Dictyoptera</taxon>
        <taxon>Blattodea</taxon>
        <taxon>Blaberoidea</taxon>
        <taxon>Blaberidae</taxon>
        <taxon>Diplopterinae</taxon>
        <taxon>Diploptera</taxon>
    </lineage>
</organism>
<feature type="compositionally biased region" description="Polar residues" evidence="1">
    <location>
        <begin position="276"/>
        <end position="292"/>
    </location>
</feature>
<proteinExistence type="predicted"/>
<dbReference type="InterPro" id="IPR015940">
    <property type="entry name" value="UBA"/>
</dbReference>
<dbReference type="SMART" id="SM00165">
    <property type="entry name" value="UBA"/>
    <property type="match status" value="1"/>
</dbReference>
<comment type="caution">
    <text evidence="3">The sequence shown here is derived from an EMBL/GenBank/DDBJ whole genome shotgun (WGS) entry which is preliminary data.</text>
</comment>
<dbReference type="Gene3D" id="1.10.8.10">
    <property type="entry name" value="DNA helicase RuvA subunit, C-terminal domain"/>
    <property type="match status" value="1"/>
</dbReference>
<dbReference type="PROSITE" id="PS50030">
    <property type="entry name" value="UBA"/>
    <property type="match status" value="1"/>
</dbReference>
<feature type="region of interest" description="Disordered" evidence="1">
    <location>
        <begin position="256"/>
        <end position="292"/>
    </location>
</feature>
<dbReference type="InterPro" id="IPR009060">
    <property type="entry name" value="UBA-like_sf"/>
</dbReference>
<evidence type="ECO:0000313" key="4">
    <source>
        <dbReference type="Proteomes" id="UP001233999"/>
    </source>
</evidence>
<dbReference type="Pfam" id="PF22562">
    <property type="entry name" value="UBA_7"/>
    <property type="match status" value="1"/>
</dbReference>
<dbReference type="GO" id="GO:0000151">
    <property type="term" value="C:ubiquitin ligase complex"/>
    <property type="evidence" value="ECO:0007669"/>
    <property type="project" value="TreeGrafter"/>
</dbReference>
<reference evidence="3" key="2">
    <citation type="submission" date="2023-05" db="EMBL/GenBank/DDBJ databases">
        <authorList>
            <person name="Fouks B."/>
        </authorList>
    </citation>
    <scope>NUCLEOTIDE SEQUENCE</scope>
    <source>
        <strain evidence="3">Stay&amp;Tobe</strain>
        <tissue evidence="3">Testes</tissue>
    </source>
</reference>
<sequence>MISWMREKLFGSRQKLINVLNRRCDGVRRSDVIQSRNMFVSDTNIFSTDLMKLIVINSEGGVWSIDAAPDITIDKLKTMALCHFYNPLECVKVTPNYKLISVSDKRPLDNDSSVLQEGLRDNDELLLVERRQQLPKEPFTADSVRGPTKEEIRIATQNVEEKNTLKLPPPVECSADFQSEIRKILISLIEASARILTPGPNVEEVFDLIREKLDAKAKAQPDPSAVRQLMDMGFSEKAAIKALRINRMNKSEALDWLLENGGNDDSEEELTEPKPESSTGTSSLQKKSSTSI</sequence>
<evidence type="ECO:0000313" key="3">
    <source>
        <dbReference type="EMBL" id="KAJ9578636.1"/>
    </source>
</evidence>
<dbReference type="InterPro" id="IPR052476">
    <property type="entry name" value="UBAC1"/>
</dbReference>
<feature type="domain" description="UBA" evidence="2">
    <location>
        <begin position="220"/>
        <end position="260"/>
    </location>
</feature>
<dbReference type="InterPro" id="IPR029071">
    <property type="entry name" value="Ubiquitin-like_domsf"/>
</dbReference>
<reference evidence="3" key="1">
    <citation type="journal article" date="2023" name="IScience">
        <title>Live-bearing cockroach genome reveals convergent evolutionary mechanisms linked to viviparity in insects and beyond.</title>
        <authorList>
            <person name="Fouks B."/>
            <person name="Harrison M.C."/>
            <person name="Mikhailova A.A."/>
            <person name="Marchal E."/>
            <person name="English S."/>
            <person name="Carruthers M."/>
            <person name="Jennings E.C."/>
            <person name="Chiamaka E.L."/>
            <person name="Frigard R.A."/>
            <person name="Pippel M."/>
            <person name="Attardo G.M."/>
            <person name="Benoit J.B."/>
            <person name="Bornberg-Bauer E."/>
            <person name="Tobe S.S."/>
        </authorList>
    </citation>
    <scope>NUCLEOTIDE SEQUENCE</scope>
    <source>
        <strain evidence="3">Stay&amp;Tobe</strain>
    </source>
</reference>
<evidence type="ECO:0000259" key="2">
    <source>
        <dbReference type="PROSITE" id="PS50030"/>
    </source>
</evidence>
<name>A0AAD8E6I7_DIPPU</name>
<dbReference type="Proteomes" id="UP001233999">
    <property type="component" value="Unassembled WGS sequence"/>
</dbReference>
<dbReference type="PANTHER" id="PTHR46738">
    <property type="entry name" value="UBIQUITIN-ASSOCIATED DOMAIN-CONTAINING PROTEIN 1"/>
    <property type="match status" value="1"/>
</dbReference>
<dbReference type="PANTHER" id="PTHR46738:SF1">
    <property type="entry name" value="UBIQUITIN-ASSOCIATED DOMAIN-CONTAINING PROTEIN 1"/>
    <property type="match status" value="1"/>
</dbReference>
<dbReference type="EMBL" id="JASPKZ010008866">
    <property type="protein sequence ID" value="KAJ9578636.1"/>
    <property type="molecule type" value="Genomic_DNA"/>
</dbReference>
<accession>A0AAD8E6I7</accession>
<keyword evidence="4" id="KW-1185">Reference proteome</keyword>
<feature type="non-terminal residue" evidence="3">
    <location>
        <position position="292"/>
    </location>
</feature>
<dbReference type="SUPFAM" id="SSF54236">
    <property type="entry name" value="Ubiquitin-like"/>
    <property type="match status" value="1"/>
</dbReference>
<dbReference type="InterPro" id="IPR057650">
    <property type="entry name" value="UBL_UBAC1"/>
</dbReference>
<dbReference type="SUPFAM" id="SSF46934">
    <property type="entry name" value="UBA-like"/>
    <property type="match status" value="1"/>
</dbReference>
<evidence type="ECO:0000256" key="1">
    <source>
        <dbReference type="SAM" id="MobiDB-lite"/>
    </source>
</evidence>
<gene>
    <name evidence="3" type="ORF">L9F63_005126</name>
</gene>